<feature type="region of interest" description="Disordered" evidence="1">
    <location>
        <begin position="709"/>
        <end position="728"/>
    </location>
</feature>
<reference evidence="2 3" key="1">
    <citation type="journal article" date="2024" name="bioRxiv">
        <title>Comparative genomics of Cryptococcus and Kwoniella reveals pathogenesis evolution and contrasting karyotype dynamics via intercentromeric recombination or chromosome fusion.</title>
        <authorList>
            <person name="Coelho M.A."/>
            <person name="David-Palma M."/>
            <person name="Shea T."/>
            <person name="Bowers K."/>
            <person name="McGinley-Smith S."/>
            <person name="Mohammad A.W."/>
            <person name="Gnirke A."/>
            <person name="Yurkov A.M."/>
            <person name="Nowrousian M."/>
            <person name="Sun S."/>
            <person name="Cuomo C.A."/>
            <person name="Heitman J."/>
        </authorList>
    </citation>
    <scope>NUCLEOTIDE SEQUENCE [LARGE SCALE GENOMIC DNA]</scope>
    <source>
        <strain evidence="2 3">CBS 13917</strain>
    </source>
</reference>
<feature type="compositionally biased region" description="Basic and acidic residues" evidence="1">
    <location>
        <begin position="99"/>
        <end position="108"/>
    </location>
</feature>
<dbReference type="KEGG" id="kne:92182134"/>
<feature type="region of interest" description="Disordered" evidence="1">
    <location>
        <begin position="346"/>
        <end position="405"/>
    </location>
</feature>
<sequence>MTFVQGQRERSPSTGRTTTSQKVERRLNKRYSVKTRGRRSSRTSTSHRSRSITPASGVSPRGAISPMLTNVNSSLDPPILPQITTTFTSPPPSSSLSNSEDHRKDETSRPSPTSSKGQVQLQTSSPRSRPSSPSTRSPTSIRPLSPDLPNSDALYLFSNFSSYMRSPHEGGEGVRAEDFKDTIRLLDHARALAAQPRSNVHVLHLKYRFQGQVNPFRSPYSSGDYQLPLNYRDPAGKLRTPVPQPFSVLHDPVVKIDYMENGVFEPLPAQAVFSHIAKMCQPPPRIIVISYVYSKVIDNHLASLSTWALTSSPPAYVFSPVETRIREPQPLHLALHQAIPMSMYAWPAEGPSPTSPGPRTSPFTFSPTGSENASKFGEQRSGNSEKDDAVVSSFISPNGQGHDTTSPILLTRHISSSSDAGVANGFETKMTVSSETDIGKNIHSLKRHPSDPIASLTVINSSLDPSNEEESQTKSPSRPRPADLTRTQTSTSVPPPVDRIPLWQLAPGVGVLHGSTSASIGIKLSDFSAINLVGEGGKIDKSDAQKGMKSFQVKEMGIRTSPMDLSSTSHLSTIEKDSDTHFPTGYNKDGKGGGGLVSLPALLKQPISRPSSTAPPAAVNIAAIPSKPTMTTTINAQGVTHLSPPEVVPRSLAKIALTHGGQSWPSPVSRVPGWRKGRKEMMEDIMDEIAPGPVEDMFEVEEISRNVDHLQLESDNDPSRSGEEGDSFDIVRLLTAYESN</sequence>
<dbReference type="AlphaFoldDB" id="A0AAW0YJF2"/>
<feature type="region of interest" description="Disordered" evidence="1">
    <location>
        <begin position="460"/>
        <end position="499"/>
    </location>
</feature>
<keyword evidence="3" id="KW-1185">Reference proteome</keyword>
<feature type="compositionally biased region" description="Polar residues" evidence="1">
    <location>
        <begin position="109"/>
        <end position="122"/>
    </location>
</feature>
<dbReference type="GeneID" id="92182134"/>
<proteinExistence type="predicted"/>
<feature type="compositionally biased region" description="Low complexity" evidence="1">
    <location>
        <begin position="123"/>
        <end position="145"/>
    </location>
</feature>
<evidence type="ECO:0000256" key="1">
    <source>
        <dbReference type="SAM" id="MobiDB-lite"/>
    </source>
</evidence>
<evidence type="ECO:0000313" key="2">
    <source>
        <dbReference type="EMBL" id="KAK8849541.1"/>
    </source>
</evidence>
<organism evidence="2 3">
    <name type="scientific">Kwoniella newhampshirensis</name>
    <dbReference type="NCBI Taxonomy" id="1651941"/>
    <lineage>
        <taxon>Eukaryota</taxon>
        <taxon>Fungi</taxon>
        <taxon>Dikarya</taxon>
        <taxon>Basidiomycota</taxon>
        <taxon>Agaricomycotina</taxon>
        <taxon>Tremellomycetes</taxon>
        <taxon>Tremellales</taxon>
        <taxon>Cryptococcaceae</taxon>
        <taxon>Kwoniella</taxon>
    </lineage>
</organism>
<accession>A0AAW0YJF2</accession>
<feature type="compositionally biased region" description="Polar residues" evidence="1">
    <location>
        <begin position="393"/>
        <end position="405"/>
    </location>
</feature>
<gene>
    <name evidence="2" type="ORF">IAR55_004876</name>
</gene>
<dbReference type="RefSeq" id="XP_066801429.1">
    <property type="nucleotide sequence ID" value="XM_066947970.1"/>
</dbReference>
<evidence type="ECO:0000313" key="3">
    <source>
        <dbReference type="Proteomes" id="UP001388673"/>
    </source>
</evidence>
<name>A0AAW0YJF2_9TREE</name>
<comment type="caution">
    <text evidence="2">The sequence shown here is derived from an EMBL/GenBank/DDBJ whole genome shotgun (WGS) entry which is preliminary data.</text>
</comment>
<feature type="region of interest" description="Disordered" evidence="1">
    <location>
        <begin position="1"/>
        <end position="148"/>
    </location>
</feature>
<feature type="compositionally biased region" description="Basic and acidic residues" evidence="1">
    <location>
        <begin position="709"/>
        <end position="723"/>
    </location>
</feature>
<feature type="compositionally biased region" description="Low complexity" evidence="1">
    <location>
        <begin position="357"/>
        <end position="370"/>
    </location>
</feature>
<dbReference type="EMBL" id="JBCAWK010000009">
    <property type="protein sequence ID" value="KAK8849541.1"/>
    <property type="molecule type" value="Genomic_DNA"/>
</dbReference>
<feature type="compositionally biased region" description="Polar residues" evidence="1">
    <location>
        <begin position="12"/>
        <end position="21"/>
    </location>
</feature>
<dbReference type="Proteomes" id="UP001388673">
    <property type="component" value="Unassembled WGS sequence"/>
</dbReference>
<protein>
    <submittedName>
        <fullName evidence="2">Uncharacterized protein</fullName>
    </submittedName>
</protein>
<feature type="compositionally biased region" description="Basic residues" evidence="1">
    <location>
        <begin position="27"/>
        <end position="50"/>
    </location>
</feature>
<feature type="compositionally biased region" description="Low complexity" evidence="1">
    <location>
        <begin position="81"/>
        <end position="98"/>
    </location>
</feature>